<dbReference type="OrthoDB" id="9446605at2759"/>
<reference evidence="21" key="2">
    <citation type="submission" date="2025-08" db="UniProtKB">
        <authorList>
            <consortium name="Ensembl"/>
        </authorList>
    </citation>
    <scope>IDENTIFICATION</scope>
</reference>
<comment type="function">
    <text evidence="15">Cytokine that binds to TNFRSF10A/TRAILR1, TNFRSF10B/TRAILR2, TNFRSF10C/TRAILR3, TNFRSF10D/TRAILR4 and possibly also to TNFRSF11B/OPG. Induces apoptosis. Its activity may be modulated by binding to the decoy receptors TNFRSF10C/TRAILR3, TNFRSF10D/TRAILR4 and TNFRSF11B/OPG that cannot induce apoptosis.</text>
</comment>
<dbReference type="PANTHER" id="PTHR11471">
    <property type="entry name" value="TUMOR NECROSIS FACTOR FAMILY MEMBER"/>
    <property type="match status" value="1"/>
</dbReference>
<dbReference type="AlphaFoldDB" id="A0A7N4PDA2"/>
<dbReference type="InParanoid" id="A0A7N4PDA2"/>
<keyword evidence="9" id="KW-0053">Apoptosis</keyword>
<dbReference type="Pfam" id="PF00229">
    <property type="entry name" value="TNF"/>
    <property type="match status" value="1"/>
</dbReference>
<dbReference type="PIRSF" id="PIRSF038013">
    <property type="entry name" value="TNF10_TNF11"/>
    <property type="match status" value="1"/>
</dbReference>
<dbReference type="Ensembl" id="ENSSHAT00000047827.1">
    <property type="protein sequence ID" value="ENSSHAP00000035789.1"/>
    <property type="gene ID" value="ENSSHAG00000031725.1"/>
</dbReference>
<evidence type="ECO:0000256" key="8">
    <source>
        <dbReference type="ARBA" id="ARBA00022692"/>
    </source>
</evidence>
<evidence type="ECO:0000256" key="18">
    <source>
        <dbReference type="PIRSR" id="PIRSR038013-50"/>
    </source>
</evidence>
<evidence type="ECO:0000256" key="2">
    <source>
        <dbReference type="ARBA" id="ARBA00004613"/>
    </source>
</evidence>
<dbReference type="InterPro" id="IPR008983">
    <property type="entry name" value="Tumour_necrosis_fac-like_dom"/>
</dbReference>
<dbReference type="GO" id="GO:0006955">
    <property type="term" value="P:immune response"/>
    <property type="evidence" value="ECO:0007669"/>
    <property type="project" value="UniProtKB-UniRule"/>
</dbReference>
<dbReference type="InterPro" id="IPR017355">
    <property type="entry name" value="TNF_ligand_10/11"/>
</dbReference>
<dbReference type="GO" id="GO:0046872">
    <property type="term" value="F:metal ion binding"/>
    <property type="evidence" value="ECO:0007669"/>
    <property type="project" value="UniProtKB-KW"/>
</dbReference>
<evidence type="ECO:0000256" key="15">
    <source>
        <dbReference type="ARBA" id="ARBA00055277"/>
    </source>
</evidence>
<gene>
    <name evidence="21" type="primary">TNFSF10</name>
</gene>
<dbReference type="CTD" id="8743"/>
<dbReference type="PANTHER" id="PTHR11471:SF27">
    <property type="entry name" value="TUMOR NECROSIS FACTOR LIGAND SUPERFAMILY MEMBER 10"/>
    <property type="match status" value="1"/>
</dbReference>
<evidence type="ECO:0000256" key="17">
    <source>
        <dbReference type="PIRNR" id="PIRNR038013"/>
    </source>
</evidence>
<dbReference type="GO" id="GO:0006915">
    <property type="term" value="P:apoptotic process"/>
    <property type="evidence" value="ECO:0007669"/>
    <property type="project" value="UniProtKB-KW"/>
</dbReference>
<evidence type="ECO:0000256" key="16">
    <source>
        <dbReference type="ARBA" id="ARBA00063957"/>
    </source>
</evidence>
<dbReference type="FunFam" id="2.60.120.40:FF:000014">
    <property type="entry name" value="Tumor necrosis factor ligand superfamily member"/>
    <property type="match status" value="1"/>
</dbReference>
<dbReference type="CDD" id="cd00184">
    <property type="entry name" value="TNF"/>
    <property type="match status" value="1"/>
</dbReference>
<evidence type="ECO:0000256" key="10">
    <source>
        <dbReference type="ARBA" id="ARBA00022723"/>
    </source>
</evidence>
<keyword evidence="14 17" id="KW-0472">Membrane</keyword>
<dbReference type="Proteomes" id="UP000007648">
    <property type="component" value="Unassembled WGS sequence"/>
</dbReference>
<evidence type="ECO:0000256" key="13">
    <source>
        <dbReference type="ARBA" id="ARBA00022989"/>
    </source>
</evidence>
<dbReference type="GO" id="GO:2001238">
    <property type="term" value="P:positive regulation of extrinsic apoptotic signaling pathway"/>
    <property type="evidence" value="ECO:0007669"/>
    <property type="project" value="UniProtKB-ARBA"/>
</dbReference>
<dbReference type="GO" id="GO:0005164">
    <property type="term" value="F:tumor necrosis factor receptor binding"/>
    <property type="evidence" value="ECO:0007669"/>
    <property type="project" value="UniProtKB-UniRule"/>
</dbReference>
<proteinExistence type="inferred from homology"/>
<protein>
    <recommendedName>
        <fullName evidence="17">Tumor necrosis factor ligand superfamily member</fullName>
    </recommendedName>
</protein>
<evidence type="ECO:0000256" key="19">
    <source>
        <dbReference type="SAM" id="Phobius"/>
    </source>
</evidence>
<dbReference type="RefSeq" id="XP_031813530.1">
    <property type="nucleotide sequence ID" value="XM_031957670.1"/>
</dbReference>
<reference evidence="21" key="3">
    <citation type="submission" date="2025-09" db="UniProtKB">
        <authorList>
            <consortium name="Ensembl"/>
        </authorList>
    </citation>
    <scope>IDENTIFICATION</scope>
</reference>
<dbReference type="PROSITE" id="PS50049">
    <property type="entry name" value="THD_2"/>
    <property type="match status" value="1"/>
</dbReference>
<keyword evidence="11 18" id="KW-0862">Zinc</keyword>
<evidence type="ECO:0000256" key="7">
    <source>
        <dbReference type="ARBA" id="ARBA00022553"/>
    </source>
</evidence>
<dbReference type="Gene3D" id="2.60.120.40">
    <property type="match status" value="1"/>
</dbReference>
<evidence type="ECO:0000256" key="12">
    <source>
        <dbReference type="ARBA" id="ARBA00022968"/>
    </source>
</evidence>
<evidence type="ECO:0000256" key="6">
    <source>
        <dbReference type="ARBA" id="ARBA00022525"/>
    </source>
</evidence>
<dbReference type="GO" id="GO:0005886">
    <property type="term" value="C:plasma membrane"/>
    <property type="evidence" value="ECO:0007669"/>
    <property type="project" value="UniProtKB-SubCell"/>
</dbReference>
<keyword evidence="6" id="KW-0964">Secreted</keyword>
<accession>A0A7N4PDA2</accession>
<evidence type="ECO:0000256" key="4">
    <source>
        <dbReference type="ARBA" id="ARBA00022475"/>
    </source>
</evidence>
<keyword evidence="12" id="KW-0735">Signal-anchor</keyword>
<dbReference type="SUPFAM" id="SSF49842">
    <property type="entry name" value="TNF-like"/>
    <property type="match status" value="1"/>
</dbReference>
<evidence type="ECO:0000256" key="11">
    <source>
        <dbReference type="ARBA" id="ARBA00022833"/>
    </source>
</evidence>
<dbReference type="GO" id="GO:0005615">
    <property type="term" value="C:extracellular space"/>
    <property type="evidence" value="ECO:0007669"/>
    <property type="project" value="UniProtKB-KW"/>
</dbReference>
<dbReference type="GeneID" id="105750042"/>
<dbReference type="InterPro" id="IPR006052">
    <property type="entry name" value="TNF_dom"/>
</dbReference>
<keyword evidence="8 19" id="KW-0812">Transmembrane</keyword>
<organism evidence="21 22">
    <name type="scientific">Sarcophilus harrisii</name>
    <name type="common">Tasmanian devil</name>
    <name type="synonym">Sarcophilus laniarius</name>
    <dbReference type="NCBI Taxonomy" id="9305"/>
    <lineage>
        <taxon>Eukaryota</taxon>
        <taxon>Metazoa</taxon>
        <taxon>Chordata</taxon>
        <taxon>Craniata</taxon>
        <taxon>Vertebrata</taxon>
        <taxon>Euteleostomi</taxon>
        <taxon>Mammalia</taxon>
        <taxon>Metatheria</taxon>
        <taxon>Dasyuromorphia</taxon>
        <taxon>Dasyuridae</taxon>
        <taxon>Sarcophilus</taxon>
    </lineage>
</organism>
<evidence type="ECO:0000256" key="5">
    <source>
        <dbReference type="ARBA" id="ARBA00022514"/>
    </source>
</evidence>
<dbReference type="SMART" id="SM00207">
    <property type="entry name" value="TNF"/>
    <property type="match status" value="1"/>
</dbReference>
<comment type="subcellular location">
    <subcellularLocation>
        <location evidence="1">Cell membrane</location>
        <topology evidence="1">Single-pass type II membrane protein</topology>
    </subcellularLocation>
    <subcellularLocation>
        <location evidence="2">Secreted</location>
    </subcellularLocation>
</comment>
<keyword evidence="10 18" id="KW-0479">Metal-binding</keyword>
<dbReference type="FunCoup" id="A0A7N4PDA2">
    <property type="interactions" value="609"/>
</dbReference>
<evidence type="ECO:0000259" key="20">
    <source>
        <dbReference type="PROSITE" id="PS50049"/>
    </source>
</evidence>
<dbReference type="GO" id="GO:0005125">
    <property type="term" value="F:cytokine activity"/>
    <property type="evidence" value="ECO:0007669"/>
    <property type="project" value="UniProtKB-UniRule"/>
</dbReference>
<evidence type="ECO:0000256" key="3">
    <source>
        <dbReference type="ARBA" id="ARBA00008670"/>
    </source>
</evidence>
<feature type="domain" description="THD" evidence="20">
    <location>
        <begin position="135"/>
        <end position="300"/>
    </location>
</feature>
<comment type="subunit">
    <text evidence="16">Homotrimer. One TNFSF10 homotrimer interacts with three TNFSF10A mononers. One TNFSF10 homotrimer interacts with three TNFSF10B mononers.</text>
</comment>
<keyword evidence="7" id="KW-0597">Phosphoprotein</keyword>
<sequence length="301" mass="34576">MSLQAIISSDGPRPSQAWGLLILFSLLIQALLSATTYFYFSSELKQLAQLQNANSQSSLACLTKEYVGAMTGNRNSSGDVEEVDLLCLQFKWQLQQLIKKELLTVYEESSTQQVERENNPPGATERFNQSGIQRAAAHLTGSRQISPIFFRNPLLGRALGWKINYWESSRKGHSFLYNMNFLDGELIISQPGYYYIYSQTYFRFQELEESSVSTWSEERKKQPRQLVQYIYKVTSYPEPILLLKSVKTSCWSKDSEYELYSMYQGGVFELKKNERIFVSVSNGKLIDLDREASFFGAFLMS</sequence>
<dbReference type="KEGG" id="shr:105750042"/>
<evidence type="ECO:0000313" key="21">
    <source>
        <dbReference type="Ensembl" id="ENSSHAP00000035789.1"/>
    </source>
</evidence>
<evidence type="ECO:0000256" key="1">
    <source>
        <dbReference type="ARBA" id="ARBA00004401"/>
    </source>
</evidence>
<keyword evidence="13 19" id="KW-1133">Transmembrane helix</keyword>
<feature type="binding site" evidence="18">
    <location>
        <position position="250"/>
    </location>
    <ligand>
        <name>Zn(2+)</name>
        <dbReference type="ChEBI" id="CHEBI:29105"/>
        <note>ligand shared between all trimeric partners</note>
    </ligand>
</feature>
<feature type="transmembrane region" description="Helical" evidence="19">
    <location>
        <begin position="20"/>
        <end position="40"/>
    </location>
</feature>
<dbReference type="GeneTree" id="ENSGT01130000278318"/>
<comment type="similarity">
    <text evidence="3 17">Belongs to the tumor necrosis factor family.</text>
</comment>
<evidence type="ECO:0000256" key="14">
    <source>
        <dbReference type="ARBA" id="ARBA00023136"/>
    </source>
</evidence>
<name>A0A7N4PDA2_SARHA</name>
<keyword evidence="22" id="KW-1185">Reference proteome</keyword>
<reference evidence="21 22" key="1">
    <citation type="journal article" date="2011" name="Proc. Natl. Acad. Sci. U.S.A.">
        <title>Genetic diversity and population structure of the endangered marsupial Sarcophilus harrisii (Tasmanian devil).</title>
        <authorList>
            <person name="Miller W."/>
            <person name="Hayes V.M."/>
            <person name="Ratan A."/>
            <person name="Petersen D.C."/>
            <person name="Wittekindt N.E."/>
            <person name="Miller J."/>
            <person name="Walenz B."/>
            <person name="Knight J."/>
            <person name="Qi J."/>
            <person name="Zhao F."/>
            <person name="Wang Q."/>
            <person name="Bedoya-Reina O.C."/>
            <person name="Katiyar N."/>
            <person name="Tomsho L.P."/>
            <person name="Kasson L.M."/>
            <person name="Hardie R.A."/>
            <person name="Woodbridge P."/>
            <person name="Tindall E.A."/>
            <person name="Bertelsen M.F."/>
            <person name="Dixon D."/>
            <person name="Pyecroft S."/>
            <person name="Helgen K.M."/>
            <person name="Lesk A.M."/>
            <person name="Pringle T.H."/>
            <person name="Patterson N."/>
            <person name="Zhang Y."/>
            <person name="Kreiss A."/>
            <person name="Woods G.M."/>
            <person name="Jones M.E."/>
            <person name="Schuster S.C."/>
        </authorList>
    </citation>
    <scope>NUCLEOTIDE SEQUENCE [LARGE SCALE GENOMIC DNA]</scope>
</reference>
<evidence type="ECO:0000256" key="9">
    <source>
        <dbReference type="ARBA" id="ARBA00022703"/>
    </source>
</evidence>
<keyword evidence="4" id="KW-1003">Cell membrane</keyword>
<keyword evidence="5 17" id="KW-0202">Cytokine</keyword>
<evidence type="ECO:0000313" key="22">
    <source>
        <dbReference type="Proteomes" id="UP000007648"/>
    </source>
</evidence>